<evidence type="ECO:0000313" key="2">
    <source>
        <dbReference type="EMBL" id="KAF7803458.1"/>
    </source>
</evidence>
<keyword evidence="3" id="KW-1185">Reference proteome</keyword>
<evidence type="ECO:0000313" key="3">
    <source>
        <dbReference type="Proteomes" id="UP000634136"/>
    </source>
</evidence>
<dbReference type="AlphaFoldDB" id="A0A834SJB0"/>
<gene>
    <name evidence="2" type="ORF">G2W53_042569</name>
</gene>
<protein>
    <submittedName>
        <fullName evidence="2">Uncharacterized protein</fullName>
    </submittedName>
</protein>
<accession>A0A834SJB0</accession>
<sequence length="47" mass="5202">MSVSSPPPNHSREGSSSPQDPYPSPPLPHVMLLILDLECDMVKWVMV</sequence>
<name>A0A834SJB0_9FABA</name>
<reference evidence="2" key="1">
    <citation type="submission" date="2020-09" db="EMBL/GenBank/DDBJ databases">
        <title>Genome-Enabled Discovery of Anthraquinone Biosynthesis in Senna tora.</title>
        <authorList>
            <person name="Kang S.-H."/>
            <person name="Pandey R.P."/>
            <person name="Lee C.-M."/>
            <person name="Sim J.-S."/>
            <person name="Jeong J.-T."/>
            <person name="Choi B.-S."/>
            <person name="Jung M."/>
            <person name="Ginzburg D."/>
            <person name="Zhao K."/>
            <person name="Won S.Y."/>
            <person name="Oh T.-J."/>
            <person name="Yu Y."/>
            <person name="Kim N.-H."/>
            <person name="Lee O.R."/>
            <person name="Lee T.-H."/>
            <person name="Bashyal P."/>
            <person name="Kim T.-S."/>
            <person name="Lee W.-H."/>
            <person name="Kawkins C."/>
            <person name="Kim C.-K."/>
            <person name="Kim J.S."/>
            <person name="Ahn B.O."/>
            <person name="Rhee S.Y."/>
            <person name="Sohng J.K."/>
        </authorList>
    </citation>
    <scope>NUCLEOTIDE SEQUENCE</scope>
    <source>
        <tissue evidence="2">Leaf</tissue>
    </source>
</reference>
<proteinExistence type="predicted"/>
<comment type="caution">
    <text evidence="2">The sequence shown here is derived from an EMBL/GenBank/DDBJ whole genome shotgun (WGS) entry which is preliminary data.</text>
</comment>
<dbReference type="EMBL" id="JAAIUW010000013">
    <property type="protein sequence ID" value="KAF7803458.1"/>
    <property type="molecule type" value="Genomic_DNA"/>
</dbReference>
<dbReference type="Proteomes" id="UP000634136">
    <property type="component" value="Unassembled WGS sequence"/>
</dbReference>
<evidence type="ECO:0000256" key="1">
    <source>
        <dbReference type="SAM" id="MobiDB-lite"/>
    </source>
</evidence>
<feature type="region of interest" description="Disordered" evidence="1">
    <location>
        <begin position="1"/>
        <end position="25"/>
    </location>
</feature>
<organism evidence="2 3">
    <name type="scientific">Senna tora</name>
    <dbReference type="NCBI Taxonomy" id="362788"/>
    <lineage>
        <taxon>Eukaryota</taxon>
        <taxon>Viridiplantae</taxon>
        <taxon>Streptophyta</taxon>
        <taxon>Embryophyta</taxon>
        <taxon>Tracheophyta</taxon>
        <taxon>Spermatophyta</taxon>
        <taxon>Magnoliopsida</taxon>
        <taxon>eudicotyledons</taxon>
        <taxon>Gunneridae</taxon>
        <taxon>Pentapetalae</taxon>
        <taxon>rosids</taxon>
        <taxon>fabids</taxon>
        <taxon>Fabales</taxon>
        <taxon>Fabaceae</taxon>
        <taxon>Caesalpinioideae</taxon>
        <taxon>Cassia clade</taxon>
        <taxon>Senna</taxon>
    </lineage>
</organism>